<feature type="transmembrane region" description="Helical" evidence="8">
    <location>
        <begin position="266"/>
        <end position="288"/>
    </location>
</feature>
<evidence type="ECO:0000259" key="10">
    <source>
        <dbReference type="Pfam" id="PF16209"/>
    </source>
</evidence>
<dbReference type="PRINTS" id="PR00119">
    <property type="entry name" value="CATATPASE"/>
</dbReference>
<organism evidence="12 13">
    <name type="scientific">Entamoeba histolytica</name>
    <dbReference type="NCBI Taxonomy" id="5759"/>
    <lineage>
        <taxon>Eukaryota</taxon>
        <taxon>Amoebozoa</taxon>
        <taxon>Evosea</taxon>
        <taxon>Archamoebae</taxon>
        <taxon>Mastigamoebida</taxon>
        <taxon>Entamoebidae</taxon>
        <taxon>Entamoeba</taxon>
    </lineage>
</organism>
<evidence type="ECO:0000256" key="5">
    <source>
        <dbReference type="ARBA" id="ARBA00022967"/>
    </source>
</evidence>
<dbReference type="PANTHER" id="PTHR24092">
    <property type="entry name" value="PROBABLE PHOSPHOLIPID-TRANSPORTING ATPASE"/>
    <property type="match status" value="1"/>
</dbReference>
<keyword evidence="3" id="KW-0479">Metal-binding</keyword>
<evidence type="ECO:0000256" key="1">
    <source>
        <dbReference type="ARBA" id="ARBA00004141"/>
    </source>
</evidence>
<feature type="transmembrane region" description="Helical" evidence="8">
    <location>
        <begin position="914"/>
        <end position="936"/>
    </location>
</feature>
<dbReference type="Gene3D" id="3.40.50.1000">
    <property type="entry name" value="HAD superfamily/HAD-like"/>
    <property type="match status" value="1"/>
</dbReference>
<dbReference type="VEuPathDB" id="AmoebaDB:KM1_066480"/>
<dbReference type="Proteomes" id="UP000078387">
    <property type="component" value="Unassembled WGS sequence"/>
</dbReference>
<evidence type="ECO:0000256" key="4">
    <source>
        <dbReference type="ARBA" id="ARBA00022842"/>
    </source>
</evidence>
<dbReference type="GO" id="GO:0005802">
    <property type="term" value="C:trans-Golgi network"/>
    <property type="evidence" value="ECO:0007669"/>
    <property type="project" value="TreeGrafter"/>
</dbReference>
<dbReference type="GO" id="GO:0005524">
    <property type="term" value="F:ATP binding"/>
    <property type="evidence" value="ECO:0007669"/>
    <property type="project" value="InterPro"/>
</dbReference>
<keyword evidence="2 8" id="KW-0812">Transmembrane</keyword>
<dbReference type="SUPFAM" id="SSF81665">
    <property type="entry name" value="Calcium ATPase, transmembrane domain M"/>
    <property type="match status" value="1"/>
</dbReference>
<dbReference type="InterPro" id="IPR018303">
    <property type="entry name" value="ATPase_P-typ_P_site"/>
</dbReference>
<dbReference type="SFLD" id="SFLDF00027">
    <property type="entry name" value="p-type_atpase"/>
    <property type="match status" value="1"/>
</dbReference>
<evidence type="ECO:0000256" key="8">
    <source>
        <dbReference type="SAM" id="Phobius"/>
    </source>
</evidence>
<dbReference type="PANTHER" id="PTHR24092:SF150">
    <property type="entry name" value="PHOSPHOLIPID-TRANSPORTING ATPASE"/>
    <property type="match status" value="1"/>
</dbReference>
<dbReference type="NCBIfam" id="TIGR01494">
    <property type="entry name" value="ATPase_P-type"/>
    <property type="match status" value="2"/>
</dbReference>
<dbReference type="VEuPathDB" id="AmoebaDB:EHI5A_055340"/>
<dbReference type="VEuPathDB" id="AmoebaDB:EHI8A_028700"/>
<dbReference type="Pfam" id="PF13246">
    <property type="entry name" value="Cation_ATPase"/>
    <property type="match status" value="1"/>
</dbReference>
<feature type="domain" description="P-type ATPase C-terminal" evidence="11">
    <location>
        <begin position="706"/>
        <end position="949"/>
    </location>
</feature>
<feature type="transmembrane region" description="Helical" evidence="8">
    <location>
        <begin position="308"/>
        <end position="331"/>
    </location>
</feature>
<keyword evidence="5" id="KW-1278">Translocase</keyword>
<feature type="transmembrane region" description="Helical" evidence="8">
    <location>
        <begin position="746"/>
        <end position="767"/>
    </location>
</feature>
<protein>
    <submittedName>
        <fullName evidence="12">Phospholipid-transporting P-type ATPase putative</fullName>
    </submittedName>
</protein>
<accession>A0A5K1VR45</accession>
<dbReference type="SFLD" id="SFLDS00003">
    <property type="entry name" value="Haloacid_Dehalogenase"/>
    <property type="match status" value="1"/>
</dbReference>
<proteinExistence type="predicted"/>
<dbReference type="GO" id="GO:0046872">
    <property type="term" value="F:metal ion binding"/>
    <property type="evidence" value="ECO:0007669"/>
    <property type="project" value="UniProtKB-KW"/>
</dbReference>
<evidence type="ECO:0000313" key="13">
    <source>
        <dbReference type="Proteomes" id="UP000078387"/>
    </source>
</evidence>
<dbReference type="InterPro" id="IPR023299">
    <property type="entry name" value="ATPase_P-typ_cyto_dom_N"/>
</dbReference>
<dbReference type="Pfam" id="PF00122">
    <property type="entry name" value="E1-E2_ATPase"/>
    <property type="match status" value="1"/>
</dbReference>
<evidence type="ECO:0000256" key="3">
    <source>
        <dbReference type="ARBA" id="ARBA00022723"/>
    </source>
</evidence>
<evidence type="ECO:0000259" key="9">
    <source>
        <dbReference type="Pfam" id="PF00122"/>
    </source>
</evidence>
<dbReference type="GO" id="GO:0140326">
    <property type="term" value="F:ATPase-coupled intramembrane lipid transporter activity"/>
    <property type="evidence" value="ECO:0007669"/>
    <property type="project" value="TreeGrafter"/>
</dbReference>
<dbReference type="Gene3D" id="2.70.150.10">
    <property type="entry name" value="Calcium-transporting ATPase, cytoplasmic transduction domain A"/>
    <property type="match status" value="1"/>
</dbReference>
<feature type="transmembrane region" description="Helical" evidence="8">
    <location>
        <begin position="854"/>
        <end position="872"/>
    </location>
</feature>
<dbReference type="InterPro" id="IPR023214">
    <property type="entry name" value="HAD_sf"/>
</dbReference>
<dbReference type="Pfam" id="PF16209">
    <property type="entry name" value="PhoLip_ATPase_N"/>
    <property type="match status" value="1"/>
</dbReference>
<dbReference type="GO" id="GO:0045332">
    <property type="term" value="P:phospholipid translocation"/>
    <property type="evidence" value="ECO:0007669"/>
    <property type="project" value="TreeGrafter"/>
</dbReference>
<keyword evidence="4" id="KW-0460">Magnesium</keyword>
<dbReference type="EMBL" id="BDEQ01000001">
    <property type="protein sequence ID" value="GAT94869.1"/>
    <property type="molecule type" value="Genomic_DNA"/>
</dbReference>
<keyword evidence="7 8" id="KW-0472">Membrane</keyword>
<dbReference type="InterPro" id="IPR036412">
    <property type="entry name" value="HAD-like_sf"/>
</dbReference>
<dbReference type="VEuPathDB" id="AmoebaDB:EHI_135220"/>
<feature type="transmembrane region" description="Helical" evidence="8">
    <location>
        <begin position="879"/>
        <end position="902"/>
    </location>
</feature>
<dbReference type="SFLD" id="SFLDG00002">
    <property type="entry name" value="C1.7:_P-type_atpase_like"/>
    <property type="match status" value="1"/>
</dbReference>
<feature type="transmembrane region" description="Helical" evidence="8">
    <location>
        <begin position="48"/>
        <end position="65"/>
    </location>
</feature>
<dbReference type="PROSITE" id="PS00154">
    <property type="entry name" value="ATPASE_E1_E2"/>
    <property type="match status" value="1"/>
</dbReference>
<comment type="subcellular location">
    <subcellularLocation>
        <location evidence="1">Membrane</location>
        <topology evidence="1">Multi-pass membrane protein</topology>
    </subcellularLocation>
</comment>
<feature type="transmembrane region" description="Helical" evidence="8">
    <location>
        <begin position="773"/>
        <end position="791"/>
    </location>
</feature>
<dbReference type="Gene3D" id="3.40.1110.10">
    <property type="entry name" value="Calcium-transporting ATPase, cytoplasmic domain N"/>
    <property type="match status" value="1"/>
</dbReference>
<keyword evidence="6 8" id="KW-1133">Transmembrane helix</keyword>
<feature type="transmembrane region" description="Helical" evidence="8">
    <location>
        <begin position="812"/>
        <end position="834"/>
    </location>
</feature>
<dbReference type="VEuPathDB" id="AmoebaDB:EHI7A_030820"/>
<feature type="domain" description="P-type ATPase A" evidence="9">
    <location>
        <begin position="106"/>
        <end position="184"/>
    </location>
</feature>
<dbReference type="InterPro" id="IPR001757">
    <property type="entry name" value="P_typ_ATPase"/>
</dbReference>
<dbReference type="InterPro" id="IPR023298">
    <property type="entry name" value="ATPase_P-typ_TM_dom_sf"/>
</dbReference>
<gene>
    <name evidence="12" type="ORF">CL6EHI_135220</name>
</gene>
<evidence type="ECO:0000256" key="6">
    <source>
        <dbReference type="ARBA" id="ARBA00022989"/>
    </source>
</evidence>
<feature type="domain" description="P-type ATPase N-terminal" evidence="10">
    <location>
        <begin position="21"/>
        <end position="74"/>
    </location>
</feature>
<evidence type="ECO:0000259" key="11">
    <source>
        <dbReference type="Pfam" id="PF16212"/>
    </source>
</evidence>
<feature type="transmembrane region" description="Helical" evidence="8">
    <location>
        <begin position="71"/>
        <end position="90"/>
    </location>
</feature>
<evidence type="ECO:0000256" key="7">
    <source>
        <dbReference type="ARBA" id="ARBA00023136"/>
    </source>
</evidence>
<evidence type="ECO:0000256" key="2">
    <source>
        <dbReference type="ARBA" id="ARBA00022692"/>
    </source>
</evidence>
<dbReference type="FunFam" id="3.40.1110.10:FF:000171">
    <property type="entry name" value="Phospholipid-transporting P-type ATPase, putative"/>
    <property type="match status" value="1"/>
</dbReference>
<dbReference type="InterPro" id="IPR059000">
    <property type="entry name" value="ATPase_P-type_domA"/>
</dbReference>
<dbReference type="InterPro" id="IPR032631">
    <property type="entry name" value="P-type_ATPase_N"/>
</dbReference>
<dbReference type="SUPFAM" id="SSF81653">
    <property type="entry name" value="Calcium ATPase, transduction domain A"/>
    <property type="match status" value="1"/>
</dbReference>
<dbReference type="GO" id="GO:0016887">
    <property type="term" value="F:ATP hydrolysis activity"/>
    <property type="evidence" value="ECO:0007669"/>
    <property type="project" value="InterPro"/>
</dbReference>
<reference evidence="12 13" key="1">
    <citation type="submission" date="2016-05" db="EMBL/GenBank/DDBJ databases">
        <title>First whole genome sequencing of Entamoeba histolytica HM1:IMSS-clone-6.</title>
        <authorList>
            <person name="Mukherjee Avik.K."/>
            <person name="Izumyama S."/>
            <person name="Nakada-Tsukui K."/>
            <person name="Nozaki T."/>
        </authorList>
    </citation>
    <scope>NUCLEOTIDE SEQUENCE [LARGE SCALE GENOMIC DNA]</scope>
    <source>
        <strain evidence="12 13">HM1:IMSS clone 6</strain>
    </source>
</reference>
<dbReference type="OMA" id="DILMFFR"/>
<dbReference type="SUPFAM" id="SSF56784">
    <property type="entry name" value="HAD-like"/>
    <property type="match status" value="1"/>
</dbReference>
<dbReference type="FunFam" id="2.70.150.10:FF:000087">
    <property type="entry name" value="Phospholipid-transporting P-type ATPase, putative"/>
    <property type="match status" value="1"/>
</dbReference>
<evidence type="ECO:0000313" key="12">
    <source>
        <dbReference type="EMBL" id="GAT94869.1"/>
    </source>
</evidence>
<dbReference type="AlphaFoldDB" id="A0A5K1VR45"/>
<dbReference type="InterPro" id="IPR008250">
    <property type="entry name" value="ATPase_P-typ_transduc_dom_A_sf"/>
</dbReference>
<comment type="caution">
    <text evidence="12">The sequence shown here is derived from an EMBL/GenBank/DDBJ whole genome shotgun (WGS) entry which is preliminary data.</text>
</comment>
<sequence>MSFEPSHQFQRILHNGNRNETLSNGIHTSKYTIYSFIPYFLYEQFRKLANVYFLFISCLQLIPGLSPTGRYTTLFPLCVVLIFSGIKEIYEDLRRHRDDQRENNRTTLRKITNNEVIEIKWKDVAVGDHLIIKKEETIPCDGIVISSSNKNGELFVETSQLDGETNLKSKYCCSIFKESKELDEKIDIYYNDPSLELTKFEGMVVNKFNDVERLNEKQCLLRGSKLKRVAEIEMICLYVGSETKQILNGKDATLKRSRMELQTNKLVLVMFTLAIILSSISTIGFFKWNWEFELWYLNDDGTNDKLSYFWIFFTFIILYNNLVPISLYVCLEIIKLIQAFFIENDEDIKHSVNARCRNTNLVEELGTVKFIFADKTGTLTKNEMRFKKCFIDGNEFTTSFSFDNANQKEQWFLRCLSTCHTADKTDKGYSASSADEEILVNVAKEFGIEFKERTSEEIITSEGIFKYYIIPFSSERKRMSVVLIQNDKGWIFMKGANGIVQRNCQDKNEKIEKKCKEYAEEGLRILVIAGRELKKEEIQNINKINETGKMESLEKELIILGCTAVEDELQEGVIESIEILKKAGIVISMLTGDMKETAITIARNAHILSKKEEENEFIISGKEMSLMLKNNKEEIIKKIISSSGVCVYRCTPNDKSNVVNVINNYLHQQETMISTLSIGDGCNDVSMIRTANVGIGITGKEGMSAARAADFSIEKFRDIVKLLLVHGRYSFNRIGIFTSHTLYRSILLFITQFYFAFFSGFSGTSIYERWSLVMFNILFSILLPMVVATFDKDYTSYELISRPELYLTVNSIYTLKTVLLWFIDGVIESMIIFFCGKYLLSGDIGFGEIGMDGLGFTIYGAIVIVSCFHLATHSHTFVWPFYISMILSILLFFGWYVFYGFVGGFKFISMGESVYMLAFNLCSLPRFWIVLLYIICVPLVKPTFLRCLEDIKKQNEEIKFLNAQIMTLFMKISSQFYKVKED</sequence>
<dbReference type="GO" id="GO:0005886">
    <property type="term" value="C:plasma membrane"/>
    <property type="evidence" value="ECO:0007669"/>
    <property type="project" value="TreeGrafter"/>
</dbReference>
<dbReference type="FunFam" id="3.40.50.1000:FF:000356">
    <property type="entry name" value="Phospholipid-transporting P-type ATPase, putative"/>
    <property type="match status" value="1"/>
</dbReference>
<dbReference type="Pfam" id="PF16212">
    <property type="entry name" value="PhoLip_ATPase_C"/>
    <property type="match status" value="1"/>
</dbReference>
<dbReference type="InterPro" id="IPR032630">
    <property type="entry name" value="P_typ_ATPase_c"/>
</dbReference>
<dbReference type="InterPro" id="IPR044492">
    <property type="entry name" value="P_typ_ATPase_HD_dom"/>
</dbReference>
<name>A0A5K1VR45_ENTHI</name>
<dbReference type="SUPFAM" id="SSF81660">
    <property type="entry name" value="Metal cation-transporting ATPase, ATP-binding domain N"/>
    <property type="match status" value="1"/>
</dbReference>